<evidence type="ECO:0000313" key="3">
    <source>
        <dbReference type="EMBL" id="RUS73983.1"/>
    </source>
</evidence>
<feature type="non-terminal residue" evidence="3">
    <location>
        <position position="281"/>
    </location>
</feature>
<gene>
    <name evidence="3" type="ORF">EGW08_018251</name>
</gene>
<keyword evidence="4" id="KW-1185">Reference proteome</keyword>
<dbReference type="AlphaFoldDB" id="A0A433SXD2"/>
<dbReference type="EMBL" id="RQTK01000878">
    <property type="protein sequence ID" value="RUS73983.1"/>
    <property type="molecule type" value="Genomic_DNA"/>
</dbReference>
<organism evidence="3 4">
    <name type="scientific">Elysia chlorotica</name>
    <name type="common">Eastern emerald elysia</name>
    <name type="synonym">Sea slug</name>
    <dbReference type="NCBI Taxonomy" id="188477"/>
    <lineage>
        <taxon>Eukaryota</taxon>
        <taxon>Metazoa</taxon>
        <taxon>Spiralia</taxon>
        <taxon>Lophotrochozoa</taxon>
        <taxon>Mollusca</taxon>
        <taxon>Gastropoda</taxon>
        <taxon>Heterobranchia</taxon>
        <taxon>Euthyneura</taxon>
        <taxon>Panpulmonata</taxon>
        <taxon>Sacoglossa</taxon>
        <taxon>Placobranchoidea</taxon>
        <taxon>Plakobranchidae</taxon>
        <taxon>Elysia</taxon>
    </lineage>
</organism>
<keyword evidence="2" id="KW-1133">Transmembrane helix</keyword>
<name>A0A433SXD2_ELYCH</name>
<evidence type="ECO:0000256" key="2">
    <source>
        <dbReference type="SAM" id="Phobius"/>
    </source>
</evidence>
<reference evidence="3 4" key="1">
    <citation type="submission" date="2019-01" db="EMBL/GenBank/DDBJ databases">
        <title>A draft genome assembly of the solar-powered sea slug Elysia chlorotica.</title>
        <authorList>
            <person name="Cai H."/>
            <person name="Li Q."/>
            <person name="Fang X."/>
            <person name="Li J."/>
            <person name="Curtis N.E."/>
            <person name="Altenburger A."/>
            <person name="Shibata T."/>
            <person name="Feng M."/>
            <person name="Maeda T."/>
            <person name="Schwartz J.A."/>
            <person name="Shigenobu S."/>
            <person name="Lundholm N."/>
            <person name="Nishiyama T."/>
            <person name="Yang H."/>
            <person name="Hasebe M."/>
            <person name="Li S."/>
            <person name="Pierce S.K."/>
            <person name="Wang J."/>
        </authorList>
    </citation>
    <scope>NUCLEOTIDE SEQUENCE [LARGE SCALE GENOMIC DNA]</scope>
    <source>
        <strain evidence="3">EC2010</strain>
        <tissue evidence="3">Whole organism of an adult</tissue>
    </source>
</reference>
<dbReference type="Proteomes" id="UP000271974">
    <property type="component" value="Unassembled WGS sequence"/>
</dbReference>
<keyword evidence="2" id="KW-0812">Transmembrane</keyword>
<feature type="transmembrane region" description="Helical" evidence="2">
    <location>
        <begin position="79"/>
        <end position="100"/>
    </location>
</feature>
<dbReference type="OrthoDB" id="6160532at2759"/>
<comment type="caution">
    <text evidence="3">The sequence shown here is derived from an EMBL/GenBank/DDBJ whole genome shotgun (WGS) entry which is preliminary data.</text>
</comment>
<feature type="transmembrane region" description="Helical" evidence="2">
    <location>
        <begin position="120"/>
        <end position="139"/>
    </location>
</feature>
<feature type="region of interest" description="Disordered" evidence="1">
    <location>
        <begin position="233"/>
        <end position="281"/>
    </location>
</feature>
<feature type="transmembrane region" description="Helical" evidence="2">
    <location>
        <begin position="151"/>
        <end position="171"/>
    </location>
</feature>
<keyword evidence="2" id="KW-0472">Membrane</keyword>
<accession>A0A433SXD2</accession>
<sequence length="281" mass="31612">MYQPQSTPGQPAAMNRGRLFPYRSTCYKMGLITLFVSCGFFLLGFSTSHWVVYEDGFDFLTWGLWNVDCEFDLCNTELLISRILFCFYCGLYLVSIGIVFHENGKLVDLSTYHSRRLEFVILLTGCTGIVSLTVFFFIYGNSVPISYAWSWVVTVFSNMILFLSLSILLCANNKPGRRAGMVLSLNNQQGRDLTQSSSQALPSQPNQMYIAQQNPYPVMNAYHAPQYPVQSQPLLPQPGPYPGVPDAPPPYSMPPAYPSQPLNPQAQFYDPAPESQHWGHA</sequence>
<proteinExistence type="predicted"/>
<evidence type="ECO:0000313" key="4">
    <source>
        <dbReference type="Proteomes" id="UP000271974"/>
    </source>
</evidence>
<feature type="transmembrane region" description="Helical" evidence="2">
    <location>
        <begin position="31"/>
        <end position="52"/>
    </location>
</feature>
<feature type="compositionally biased region" description="Pro residues" evidence="1">
    <location>
        <begin position="235"/>
        <end position="258"/>
    </location>
</feature>
<evidence type="ECO:0000256" key="1">
    <source>
        <dbReference type="SAM" id="MobiDB-lite"/>
    </source>
</evidence>
<protein>
    <submittedName>
        <fullName evidence="3">Uncharacterized protein</fullName>
    </submittedName>
</protein>